<feature type="transmembrane region" description="Helical" evidence="1">
    <location>
        <begin position="7"/>
        <end position="23"/>
    </location>
</feature>
<dbReference type="RefSeq" id="WP_084016458.1">
    <property type="nucleotide sequence ID" value="NZ_FWXS01000002.1"/>
</dbReference>
<keyword evidence="1" id="KW-1133">Transmembrane helix</keyword>
<dbReference type="EMBL" id="FWXS01000002">
    <property type="protein sequence ID" value="SMC45295.1"/>
    <property type="molecule type" value="Genomic_DNA"/>
</dbReference>
<feature type="transmembrane region" description="Helical" evidence="1">
    <location>
        <begin position="29"/>
        <end position="47"/>
    </location>
</feature>
<keyword evidence="1" id="KW-0472">Membrane</keyword>
<sequence length="64" mass="7542">MKLKPFHYYSIGFIITVTVGFIYEQYMGFVLGGALYAILMGFIIRIFKINPVEKSIYDRRKKEL</sequence>
<keyword evidence="3" id="KW-1185">Reference proteome</keyword>
<dbReference type="Proteomes" id="UP000192393">
    <property type="component" value="Unassembled WGS sequence"/>
</dbReference>
<evidence type="ECO:0000256" key="1">
    <source>
        <dbReference type="SAM" id="Phobius"/>
    </source>
</evidence>
<evidence type="ECO:0000313" key="3">
    <source>
        <dbReference type="Proteomes" id="UP000192393"/>
    </source>
</evidence>
<reference evidence="2 3" key="1">
    <citation type="submission" date="2017-04" db="EMBL/GenBank/DDBJ databases">
        <authorList>
            <person name="Afonso C.L."/>
            <person name="Miller P.J."/>
            <person name="Scott M.A."/>
            <person name="Spackman E."/>
            <person name="Goraichik I."/>
            <person name="Dimitrov K.M."/>
            <person name="Suarez D.L."/>
            <person name="Swayne D.E."/>
        </authorList>
    </citation>
    <scope>NUCLEOTIDE SEQUENCE [LARGE SCALE GENOMIC DNA]</scope>
    <source>
        <strain evidence="2 3">CGMCC 1.12708</strain>
    </source>
</reference>
<proteinExistence type="predicted"/>
<gene>
    <name evidence="2" type="ORF">SAMN06296427_102304</name>
</gene>
<name>A0A1W1ZA82_9FLAO</name>
<dbReference type="STRING" id="1434700.SAMN06296427_102304"/>
<accession>A0A1W1ZA82</accession>
<keyword evidence="1" id="KW-0812">Transmembrane</keyword>
<protein>
    <submittedName>
        <fullName evidence="2">Uncharacterized protein</fullName>
    </submittedName>
</protein>
<evidence type="ECO:0000313" key="2">
    <source>
        <dbReference type="EMBL" id="SMC45295.1"/>
    </source>
</evidence>
<dbReference type="AlphaFoldDB" id="A0A1W1ZA82"/>
<organism evidence="2 3">
    <name type="scientific">Moheibacter sediminis</name>
    <dbReference type="NCBI Taxonomy" id="1434700"/>
    <lineage>
        <taxon>Bacteria</taxon>
        <taxon>Pseudomonadati</taxon>
        <taxon>Bacteroidota</taxon>
        <taxon>Flavobacteriia</taxon>
        <taxon>Flavobacteriales</taxon>
        <taxon>Weeksellaceae</taxon>
        <taxon>Moheibacter</taxon>
    </lineage>
</organism>